<feature type="compositionally biased region" description="Basic and acidic residues" evidence="1">
    <location>
        <begin position="76"/>
        <end position="91"/>
    </location>
</feature>
<evidence type="ECO:0000313" key="3">
    <source>
        <dbReference type="Proteomes" id="UP001177670"/>
    </source>
</evidence>
<evidence type="ECO:0000313" key="2">
    <source>
        <dbReference type="EMBL" id="KAK1136267.1"/>
    </source>
</evidence>
<dbReference type="EMBL" id="JAHYIQ010000001">
    <property type="protein sequence ID" value="KAK1136267.1"/>
    <property type="molecule type" value="Genomic_DNA"/>
</dbReference>
<organism evidence="2 3">
    <name type="scientific">Melipona bicolor</name>
    <dbReference type="NCBI Taxonomy" id="60889"/>
    <lineage>
        <taxon>Eukaryota</taxon>
        <taxon>Metazoa</taxon>
        <taxon>Ecdysozoa</taxon>
        <taxon>Arthropoda</taxon>
        <taxon>Hexapoda</taxon>
        <taxon>Insecta</taxon>
        <taxon>Pterygota</taxon>
        <taxon>Neoptera</taxon>
        <taxon>Endopterygota</taxon>
        <taxon>Hymenoptera</taxon>
        <taxon>Apocrita</taxon>
        <taxon>Aculeata</taxon>
        <taxon>Apoidea</taxon>
        <taxon>Anthophila</taxon>
        <taxon>Apidae</taxon>
        <taxon>Melipona</taxon>
    </lineage>
</organism>
<feature type="region of interest" description="Disordered" evidence="1">
    <location>
        <begin position="66"/>
        <end position="91"/>
    </location>
</feature>
<name>A0AA40GEL5_9HYME</name>
<dbReference type="Proteomes" id="UP001177670">
    <property type="component" value="Unassembled WGS sequence"/>
</dbReference>
<evidence type="ECO:0000256" key="1">
    <source>
        <dbReference type="SAM" id="MobiDB-lite"/>
    </source>
</evidence>
<protein>
    <submittedName>
        <fullName evidence="2">Uncharacterized protein</fullName>
    </submittedName>
</protein>
<gene>
    <name evidence="2" type="ORF">K0M31_000832</name>
</gene>
<dbReference type="AlphaFoldDB" id="A0AA40GEL5"/>
<accession>A0AA40GEL5</accession>
<reference evidence="2" key="1">
    <citation type="submission" date="2021-10" db="EMBL/GenBank/DDBJ databases">
        <title>Melipona bicolor Genome sequencing and assembly.</title>
        <authorList>
            <person name="Araujo N.S."/>
            <person name="Arias M.C."/>
        </authorList>
    </citation>
    <scope>NUCLEOTIDE SEQUENCE</scope>
    <source>
        <strain evidence="2">USP_2M_L1-L4_2017</strain>
        <tissue evidence="2">Whole body</tissue>
    </source>
</reference>
<sequence>MENCKGEKPQGKREIFAEGIGAERKGRATMGSPTIRKHGSVGNLSKLETCAGAVTNKGRDIHKLTLDLGAHGGSGGKREERRSKDGVHPAEVEGRQLVTPTLVRRAELALYLGRCRTEGNIREITQREYHDHRHDRINTTGKERDEEQIFGATVEKPISSSTFEVLLALAGKPIRMQNFIHVSVTYGLTLQ</sequence>
<comment type="caution">
    <text evidence="2">The sequence shown here is derived from an EMBL/GenBank/DDBJ whole genome shotgun (WGS) entry which is preliminary data.</text>
</comment>
<proteinExistence type="predicted"/>
<keyword evidence="3" id="KW-1185">Reference proteome</keyword>